<evidence type="ECO:0000313" key="2">
    <source>
        <dbReference type="EMBL" id="KZR99179.1"/>
    </source>
</evidence>
<feature type="non-terminal residue" evidence="2">
    <location>
        <position position="1"/>
    </location>
</feature>
<name>A0A164GP47_9CRUS</name>
<sequence>RKNSIRFFFFFLNHLFPSGKIKGENVLSIVAYSTIIMGNVCVELGCVYKAKKQKMYIKRLFHQTRHIFF</sequence>
<keyword evidence="3" id="KW-1185">Reference proteome</keyword>
<feature type="transmembrane region" description="Helical" evidence="1">
    <location>
        <begin position="26"/>
        <end position="48"/>
    </location>
</feature>
<protein>
    <submittedName>
        <fullName evidence="2">Uncharacterized protein</fullName>
    </submittedName>
</protein>
<keyword evidence="1" id="KW-1133">Transmembrane helix</keyword>
<comment type="caution">
    <text evidence="2">The sequence shown here is derived from an EMBL/GenBank/DDBJ whole genome shotgun (WGS) entry which is preliminary data.</text>
</comment>
<dbReference type="Proteomes" id="UP000076858">
    <property type="component" value="Unassembled WGS sequence"/>
</dbReference>
<evidence type="ECO:0000256" key="1">
    <source>
        <dbReference type="SAM" id="Phobius"/>
    </source>
</evidence>
<accession>A0A164GP47</accession>
<reference evidence="2 3" key="1">
    <citation type="submission" date="2016-03" db="EMBL/GenBank/DDBJ databases">
        <title>EvidentialGene: Evidence-directed Construction of Genes on Genomes.</title>
        <authorList>
            <person name="Gilbert D.G."/>
            <person name="Choi J.-H."/>
            <person name="Mockaitis K."/>
            <person name="Colbourne J."/>
            <person name="Pfrender M."/>
        </authorList>
    </citation>
    <scope>NUCLEOTIDE SEQUENCE [LARGE SCALE GENOMIC DNA]</scope>
    <source>
        <strain evidence="2 3">Xinb3</strain>
        <tissue evidence="2">Complete organism</tissue>
    </source>
</reference>
<dbReference type="EMBL" id="LRGB01014475">
    <property type="protein sequence ID" value="KZR99179.1"/>
    <property type="molecule type" value="Genomic_DNA"/>
</dbReference>
<gene>
    <name evidence="2" type="ORF">APZ42_005060</name>
</gene>
<keyword evidence="1" id="KW-0472">Membrane</keyword>
<proteinExistence type="predicted"/>
<organism evidence="2 3">
    <name type="scientific">Daphnia magna</name>
    <dbReference type="NCBI Taxonomy" id="35525"/>
    <lineage>
        <taxon>Eukaryota</taxon>
        <taxon>Metazoa</taxon>
        <taxon>Ecdysozoa</taxon>
        <taxon>Arthropoda</taxon>
        <taxon>Crustacea</taxon>
        <taxon>Branchiopoda</taxon>
        <taxon>Diplostraca</taxon>
        <taxon>Cladocera</taxon>
        <taxon>Anomopoda</taxon>
        <taxon>Daphniidae</taxon>
        <taxon>Daphnia</taxon>
    </lineage>
</organism>
<keyword evidence="1" id="KW-0812">Transmembrane</keyword>
<dbReference type="AlphaFoldDB" id="A0A164GP47"/>
<evidence type="ECO:0000313" key="3">
    <source>
        <dbReference type="Proteomes" id="UP000076858"/>
    </source>
</evidence>